<evidence type="ECO:0000313" key="4">
    <source>
        <dbReference type="Proteomes" id="UP000321337"/>
    </source>
</evidence>
<dbReference type="InterPro" id="IPR032790">
    <property type="entry name" value="GDE_C"/>
</dbReference>
<accession>A0A512LB85</accession>
<evidence type="ECO:0000313" key="3">
    <source>
        <dbReference type="EMBL" id="GEP31737.1"/>
    </source>
</evidence>
<organism evidence="3 4">
    <name type="scientific">Sulfuriferula plumbiphila</name>
    <dbReference type="NCBI Taxonomy" id="171865"/>
    <lineage>
        <taxon>Bacteria</taxon>
        <taxon>Pseudomonadati</taxon>
        <taxon>Pseudomonadota</taxon>
        <taxon>Betaproteobacteria</taxon>
        <taxon>Nitrosomonadales</taxon>
        <taxon>Sulfuricellaceae</taxon>
        <taxon>Sulfuriferula</taxon>
    </lineage>
</organism>
<dbReference type="Pfam" id="PF12439">
    <property type="entry name" value="GDE_N"/>
    <property type="match status" value="1"/>
</dbReference>
<reference evidence="3 4" key="1">
    <citation type="submission" date="2019-07" db="EMBL/GenBank/DDBJ databases">
        <title>Whole genome shotgun sequence of Thiobacillus plumbophilus NBRC 107929.</title>
        <authorList>
            <person name="Hosoyama A."/>
            <person name="Uohara A."/>
            <person name="Ohji S."/>
            <person name="Ichikawa N."/>
        </authorList>
    </citation>
    <scope>NUCLEOTIDE SEQUENCE [LARGE SCALE GENOMIC DNA]</scope>
    <source>
        <strain evidence="3 4">NBRC 107929</strain>
    </source>
</reference>
<dbReference type="GO" id="GO:0005980">
    <property type="term" value="P:glycogen catabolic process"/>
    <property type="evidence" value="ECO:0007669"/>
    <property type="project" value="InterPro"/>
</dbReference>
<comment type="caution">
    <text evidence="3">The sequence shown here is derived from an EMBL/GenBank/DDBJ whole genome shotgun (WGS) entry which is preliminary data.</text>
</comment>
<dbReference type="RefSeq" id="WP_147074695.1">
    <property type="nucleotide sequence ID" value="NZ_AP021884.1"/>
</dbReference>
<evidence type="ECO:0000259" key="1">
    <source>
        <dbReference type="Pfam" id="PF06202"/>
    </source>
</evidence>
<dbReference type="Pfam" id="PF06202">
    <property type="entry name" value="GDE_C"/>
    <property type="match status" value="1"/>
</dbReference>
<sequence length="679" mass="75621">MHCVLPDFIRFDAQSCRDLAQAERREWWLSNGLGGYAAGTIAGTLTRRYHGLLVAPLHPPSGRTLVFAKADATVMLGKQSWPLFSNRWLGNVLEPQGYLQLTSFYLDGRMPVWRYAIADLQIEARIWMVAGENTTCLAWRLLSAHAQCDQLRLCVRLMVNARDHHGLTRHSVFNPALDVSGGDLKVLLDSHHTLHFRTRSGIIKPQYSWIENFALTQETERGLPDHDGHLCVGQVTLPLLVGEWTGFVASLEADASPYLTEAMHAEQIRATQLLQRVKVQLGEYGAAPDWIDQLLLAADSFLIKRRFADDTHTDAVIAGYPWFGEWGRDTMIALPGLCLATGRYDTARRILEGFARYAAQGLLPSFFPDAGETLEYNTVDTTLWYFEAWRAYIEETDDRSALKRNLPLLRELLGWYLRGTRHGIAVDRHDGLLHAGEAGVQLTWMDACSAGVPVTPRAGKPVEINALWINALAVMADFCDLAGCSDRFYRARLAHARQGFRRFIKGDGTGLYDVIDGIDGNDATLRPNQIIAVSLAHTALPPSIQAEVVGVVQRQLLTPFGLRTLAPGHPNYHGHYRGGVSACDTAYHQGTVWAWLLGHYALAEYRVSLDAELAQSRLDAIRGHLCEAGLGSISEIFDGDAPHTPRGAPAQAWSVACVLDAWYRLEQVKRRNRHESQHA</sequence>
<proteinExistence type="predicted"/>
<dbReference type="Gene3D" id="1.50.10.10">
    <property type="match status" value="1"/>
</dbReference>
<dbReference type="AlphaFoldDB" id="A0A512LB85"/>
<name>A0A512LB85_9PROT</name>
<keyword evidence="4" id="KW-1185">Reference proteome</keyword>
<dbReference type="GO" id="GO:0004134">
    <property type="term" value="F:4-alpha-glucanotransferase activity"/>
    <property type="evidence" value="ECO:0007669"/>
    <property type="project" value="InterPro"/>
</dbReference>
<evidence type="ECO:0000259" key="2">
    <source>
        <dbReference type="Pfam" id="PF12439"/>
    </source>
</evidence>
<dbReference type="InterPro" id="IPR010401">
    <property type="entry name" value="AGL/Gdb1"/>
</dbReference>
<feature type="domain" description="Glycogen debranching enzyme C-terminal" evidence="1">
    <location>
        <begin position="297"/>
        <end position="660"/>
    </location>
</feature>
<dbReference type="GO" id="GO:0004135">
    <property type="term" value="F:amylo-alpha-1,6-glucosidase activity"/>
    <property type="evidence" value="ECO:0007669"/>
    <property type="project" value="InterPro"/>
</dbReference>
<dbReference type="PANTHER" id="PTHR10569:SF2">
    <property type="entry name" value="GLYCOGEN DEBRANCHING ENZYME"/>
    <property type="match status" value="1"/>
</dbReference>
<dbReference type="OrthoDB" id="9761875at2"/>
<protein>
    <submittedName>
        <fullName evidence="3">Glycogen debranching protein</fullName>
    </submittedName>
</protein>
<dbReference type="Proteomes" id="UP000321337">
    <property type="component" value="Unassembled WGS sequence"/>
</dbReference>
<dbReference type="FunFam" id="1.50.10.10:FF:000073">
    <property type="entry name" value="Glycogen debranching enzyme, hypothetical (TreX-like)"/>
    <property type="match status" value="1"/>
</dbReference>
<dbReference type="EMBL" id="BKAD01000035">
    <property type="protein sequence ID" value="GEP31737.1"/>
    <property type="molecule type" value="Genomic_DNA"/>
</dbReference>
<dbReference type="PANTHER" id="PTHR10569">
    <property type="entry name" value="GLYCOGEN DEBRANCHING ENZYME"/>
    <property type="match status" value="1"/>
</dbReference>
<dbReference type="SUPFAM" id="SSF48208">
    <property type="entry name" value="Six-hairpin glycosidases"/>
    <property type="match status" value="1"/>
</dbReference>
<dbReference type="InterPro" id="IPR012341">
    <property type="entry name" value="6hp_glycosidase-like_sf"/>
</dbReference>
<dbReference type="InterPro" id="IPR024742">
    <property type="entry name" value="Glycogen_debranch_N"/>
</dbReference>
<gene>
    <name evidence="3" type="ORF">TPL01_28750</name>
</gene>
<dbReference type="InterPro" id="IPR008928">
    <property type="entry name" value="6-hairpin_glycosidase_sf"/>
</dbReference>
<feature type="domain" description="Glycogen debranching enzyme bacterial and archaeal type N-terminal" evidence="2">
    <location>
        <begin position="25"/>
        <end position="243"/>
    </location>
</feature>